<dbReference type="InterPro" id="IPR011009">
    <property type="entry name" value="Kinase-like_dom_sf"/>
</dbReference>
<evidence type="ECO:0000313" key="2">
    <source>
        <dbReference type="EMBL" id="KNG86322.1"/>
    </source>
</evidence>
<dbReference type="Gene3D" id="1.10.510.10">
    <property type="entry name" value="Transferase(Phosphotransferase) domain 1"/>
    <property type="match status" value="1"/>
</dbReference>
<protein>
    <recommendedName>
        <fullName evidence="1">Protein kinase domain-containing protein</fullName>
    </recommendedName>
</protein>
<feature type="domain" description="Protein kinase" evidence="1">
    <location>
        <begin position="13"/>
        <end position="227"/>
    </location>
</feature>
<dbReference type="PROSITE" id="PS50011">
    <property type="entry name" value="PROTEIN_KINASE_DOM"/>
    <property type="match status" value="1"/>
</dbReference>
<dbReference type="GeneID" id="26807017"/>
<name>A0A0L1J3K4_ASPN3</name>
<reference evidence="2 3" key="1">
    <citation type="submission" date="2014-06" db="EMBL/GenBank/DDBJ databases">
        <title>The Genome of the Aflatoxigenic Filamentous Fungus Aspergillus nomius.</title>
        <authorList>
            <person name="Moore M.G."/>
            <person name="Shannon B.M."/>
            <person name="Brian M.M."/>
        </authorList>
    </citation>
    <scope>NUCLEOTIDE SEQUENCE [LARGE SCALE GENOMIC DNA]</scope>
    <source>
        <strain evidence="2 3">NRRL 13137</strain>
    </source>
</reference>
<dbReference type="PANTHER" id="PTHR37171:SF1">
    <property type="entry name" value="SERINE_THREONINE-PROTEIN KINASE YRZF-RELATED"/>
    <property type="match status" value="1"/>
</dbReference>
<dbReference type="AlphaFoldDB" id="A0A0L1J3K4"/>
<keyword evidence="3" id="KW-1185">Reference proteome</keyword>
<organism evidence="2 3">
    <name type="scientific">Aspergillus nomiae NRRL (strain ATCC 15546 / NRRL 13137 / CBS 260.88 / M93)</name>
    <dbReference type="NCBI Taxonomy" id="1509407"/>
    <lineage>
        <taxon>Eukaryota</taxon>
        <taxon>Fungi</taxon>
        <taxon>Dikarya</taxon>
        <taxon>Ascomycota</taxon>
        <taxon>Pezizomycotina</taxon>
        <taxon>Eurotiomycetes</taxon>
        <taxon>Eurotiomycetidae</taxon>
        <taxon>Eurotiales</taxon>
        <taxon>Aspergillaceae</taxon>
        <taxon>Aspergillus</taxon>
        <taxon>Aspergillus subgen. Circumdati</taxon>
    </lineage>
</organism>
<dbReference type="Proteomes" id="UP000037505">
    <property type="component" value="Unassembled WGS sequence"/>
</dbReference>
<dbReference type="EMBL" id="JNOM01000120">
    <property type="protein sequence ID" value="KNG86322.1"/>
    <property type="molecule type" value="Genomic_DNA"/>
</dbReference>
<sequence>MSLEIDVKLLSEVEFLETLKESKYSVVFKVRFQERICVMKVYHDRGPSEYDPPDREVNLFISESTAYHRMKSKGLCERGVVPDFYGIMRNIQPTVSPNLHMFFDDRLPPNATFIEYIPNLQSIALSNFSVKRLAKLREILDDIHRVQVLHGDPMPRNMMVSSGEYERVLWIDFDSAQTFSEDGRSPRQEEWIEEEDELVDYFIDALAQDFKEGKLNRAYSYYYEWYI</sequence>
<dbReference type="InterPro" id="IPR052396">
    <property type="entry name" value="Meiotic_Drive_Suppr_Kinase"/>
</dbReference>
<proteinExistence type="predicted"/>
<dbReference type="InterPro" id="IPR000719">
    <property type="entry name" value="Prot_kinase_dom"/>
</dbReference>
<dbReference type="RefSeq" id="XP_015407245.1">
    <property type="nucleotide sequence ID" value="XM_015550470.1"/>
</dbReference>
<accession>A0A0L1J3K4</accession>
<comment type="caution">
    <text evidence="2">The sequence shown here is derived from an EMBL/GenBank/DDBJ whole genome shotgun (WGS) entry which is preliminary data.</text>
</comment>
<evidence type="ECO:0000313" key="3">
    <source>
        <dbReference type="Proteomes" id="UP000037505"/>
    </source>
</evidence>
<dbReference type="GO" id="GO:0004672">
    <property type="term" value="F:protein kinase activity"/>
    <property type="evidence" value="ECO:0007669"/>
    <property type="project" value="InterPro"/>
</dbReference>
<dbReference type="OrthoDB" id="4185642at2759"/>
<dbReference type="SUPFAM" id="SSF56112">
    <property type="entry name" value="Protein kinase-like (PK-like)"/>
    <property type="match status" value="1"/>
</dbReference>
<dbReference type="PANTHER" id="PTHR37171">
    <property type="entry name" value="SERINE/THREONINE-PROTEIN KINASE YRZF-RELATED"/>
    <property type="match status" value="1"/>
</dbReference>
<evidence type="ECO:0000259" key="1">
    <source>
        <dbReference type="PROSITE" id="PS50011"/>
    </source>
</evidence>
<dbReference type="STRING" id="1509407.A0A0L1J3K4"/>
<dbReference type="GO" id="GO:0005524">
    <property type="term" value="F:ATP binding"/>
    <property type="evidence" value="ECO:0007669"/>
    <property type="project" value="InterPro"/>
</dbReference>
<gene>
    <name evidence="2" type="ORF">ANOM_005213</name>
</gene>